<reference evidence="2" key="3">
    <citation type="submission" date="2022-06" db="UniProtKB">
        <authorList>
            <consortium name="EnsemblMetazoa"/>
        </authorList>
    </citation>
    <scope>IDENTIFICATION</scope>
</reference>
<evidence type="ECO:0000313" key="2">
    <source>
        <dbReference type="EnsemblMetazoa" id="KAF7496164.1"/>
    </source>
</evidence>
<name>A0A834RFA9_SARSC</name>
<dbReference type="AlphaFoldDB" id="A0A834RFA9"/>
<reference evidence="3" key="1">
    <citation type="journal article" date="2020" name="PLoS Negl. Trop. Dis.">
        <title>High-quality nuclear genome for Sarcoptes scabiei-A critical resource for a neglected parasite.</title>
        <authorList>
            <person name="Korhonen P.K."/>
            <person name="Gasser R.B."/>
            <person name="Ma G."/>
            <person name="Wang T."/>
            <person name="Stroehlein A.J."/>
            <person name="Young N.D."/>
            <person name="Ang C.S."/>
            <person name="Fernando D.D."/>
            <person name="Lu H.C."/>
            <person name="Taylor S."/>
            <person name="Reynolds S.L."/>
            <person name="Mofiz E."/>
            <person name="Najaraj S.H."/>
            <person name="Gowda H."/>
            <person name="Madugundu A."/>
            <person name="Renuse S."/>
            <person name="Holt D."/>
            <person name="Pandey A."/>
            <person name="Papenfuss A.T."/>
            <person name="Fischer K."/>
        </authorList>
    </citation>
    <scope>NUCLEOTIDE SEQUENCE [LARGE SCALE GENOMIC DNA]</scope>
</reference>
<gene>
    <name evidence="1" type="ORF">SSS_3060</name>
</gene>
<keyword evidence="3" id="KW-1185">Reference proteome</keyword>
<accession>A0A834RFA9</accession>
<sequence length="154" mass="17159">MAAVPRAECRTLKRNFINQTATGILMIELHHLGGGLPDPDGFHQQVGSKSLPKKRRVTVIDSIESLRIFIDLLLSSSPPNRKYGGVASSPPDVHYGGAVSFSLKQDFALYMDDLQPDKMAHVQLKLSRVNQVSVSTLCRQFMIEFDLLDFDECL</sequence>
<evidence type="ECO:0000313" key="3">
    <source>
        <dbReference type="Proteomes" id="UP000070412"/>
    </source>
</evidence>
<protein>
    <submittedName>
        <fullName evidence="1 2">Uncharacterized protein</fullName>
    </submittedName>
</protein>
<evidence type="ECO:0000313" key="1">
    <source>
        <dbReference type="EMBL" id="KAF7496164.1"/>
    </source>
</evidence>
<organism evidence="1">
    <name type="scientific">Sarcoptes scabiei</name>
    <name type="common">Itch mite</name>
    <name type="synonym">Acarus scabiei</name>
    <dbReference type="NCBI Taxonomy" id="52283"/>
    <lineage>
        <taxon>Eukaryota</taxon>
        <taxon>Metazoa</taxon>
        <taxon>Ecdysozoa</taxon>
        <taxon>Arthropoda</taxon>
        <taxon>Chelicerata</taxon>
        <taxon>Arachnida</taxon>
        <taxon>Acari</taxon>
        <taxon>Acariformes</taxon>
        <taxon>Sarcoptiformes</taxon>
        <taxon>Astigmata</taxon>
        <taxon>Psoroptidia</taxon>
        <taxon>Sarcoptoidea</taxon>
        <taxon>Sarcoptidae</taxon>
        <taxon>Sarcoptinae</taxon>
        <taxon>Sarcoptes</taxon>
    </lineage>
</organism>
<proteinExistence type="predicted"/>
<dbReference type="Proteomes" id="UP000070412">
    <property type="component" value="Unassembled WGS sequence"/>
</dbReference>
<dbReference type="EnsemblMetazoa" id="SSS_3060s_mrna">
    <property type="protein sequence ID" value="KAF7496164.1"/>
    <property type="gene ID" value="SSS_3060"/>
</dbReference>
<dbReference type="EMBL" id="WVUK01000027">
    <property type="protein sequence ID" value="KAF7496164.1"/>
    <property type="molecule type" value="Genomic_DNA"/>
</dbReference>
<reference evidence="1" key="2">
    <citation type="submission" date="2020-01" db="EMBL/GenBank/DDBJ databases">
        <authorList>
            <person name="Korhonen P.K.K."/>
            <person name="Guangxu M.G."/>
            <person name="Wang T.W."/>
            <person name="Stroehlein A.J.S."/>
            <person name="Young N.D."/>
            <person name="Ang C.-S.A."/>
            <person name="Fernando D.W.F."/>
            <person name="Lu H.L."/>
            <person name="Taylor S.T."/>
            <person name="Ehtesham M.E.M."/>
            <person name="Najaraj S.H.N."/>
            <person name="Harsha G.H.G."/>
            <person name="Madugundu A.M."/>
            <person name="Renuse S.R."/>
            <person name="Holt D.H."/>
            <person name="Pandey A.P."/>
            <person name="Papenfuss A.P."/>
            <person name="Gasser R.B.G."/>
            <person name="Fischer K.F."/>
        </authorList>
    </citation>
    <scope>NUCLEOTIDE SEQUENCE</scope>
    <source>
        <strain evidence="1">SSS_KF_BRIS2020</strain>
    </source>
</reference>